<reference evidence="1" key="1">
    <citation type="submission" date="2020-10" db="EMBL/GenBank/DDBJ databases">
        <authorList>
            <person name="Castelo-Branco R."/>
            <person name="Eusebio N."/>
            <person name="Adriana R."/>
            <person name="Vieira A."/>
            <person name="Brugerolle De Fraissinette N."/>
            <person name="Rezende De Castro R."/>
            <person name="Schneider M.P."/>
            <person name="Vasconcelos V."/>
            <person name="Leao P.N."/>
        </authorList>
    </citation>
    <scope>NUCLEOTIDE SEQUENCE</scope>
    <source>
        <strain evidence="1">LEGE 11480</strain>
    </source>
</reference>
<gene>
    <name evidence="1" type="ORF">IQ266_25085</name>
</gene>
<evidence type="ECO:0000313" key="1">
    <source>
        <dbReference type="EMBL" id="MBE9033015.1"/>
    </source>
</evidence>
<accession>A0A928VR73</accession>
<dbReference type="Proteomes" id="UP000625316">
    <property type="component" value="Unassembled WGS sequence"/>
</dbReference>
<dbReference type="AlphaFoldDB" id="A0A928VR73"/>
<dbReference type="RefSeq" id="WP_264327829.1">
    <property type="nucleotide sequence ID" value="NZ_JADEXQ010000143.1"/>
</dbReference>
<name>A0A928VR73_9CYAN</name>
<organism evidence="1 2">
    <name type="scientific">Romeriopsis navalis LEGE 11480</name>
    <dbReference type="NCBI Taxonomy" id="2777977"/>
    <lineage>
        <taxon>Bacteria</taxon>
        <taxon>Bacillati</taxon>
        <taxon>Cyanobacteriota</taxon>
        <taxon>Cyanophyceae</taxon>
        <taxon>Leptolyngbyales</taxon>
        <taxon>Leptolyngbyaceae</taxon>
        <taxon>Romeriopsis</taxon>
        <taxon>Romeriopsis navalis</taxon>
    </lineage>
</organism>
<sequence>MREATRERLRSELAEVESQISMLEGQGEYYLAAWISFSKPSGKSQAYPRVQSRFAQFRGKKVLHIRRSEAIADYQERCDRGQRIGKLRKQAARLAVKLE</sequence>
<evidence type="ECO:0000313" key="2">
    <source>
        <dbReference type="Proteomes" id="UP000625316"/>
    </source>
</evidence>
<protein>
    <submittedName>
        <fullName evidence="1">Uncharacterized protein</fullName>
    </submittedName>
</protein>
<comment type="caution">
    <text evidence="1">The sequence shown here is derived from an EMBL/GenBank/DDBJ whole genome shotgun (WGS) entry which is preliminary data.</text>
</comment>
<dbReference type="EMBL" id="JADEXQ010000143">
    <property type="protein sequence ID" value="MBE9033015.1"/>
    <property type="molecule type" value="Genomic_DNA"/>
</dbReference>
<keyword evidence="2" id="KW-1185">Reference proteome</keyword>
<proteinExistence type="predicted"/>